<dbReference type="Proteomes" id="UP000309997">
    <property type="component" value="Unassembled WGS sequence"/>
</dbReference>
<comment type="caution">
    <text evidence="1">The sequence shown here is derived from an EMBL/GenBank/DDBJ whole genome shotgun (WGS) entry which is preliminary data.</text>
</comment>
<proteinExistence type="predicted"/>
<evidence type="ECO:0000313" key="2">
    <source>
        <dbReference type="Proteomes" id="UP000309997"/>
    </source>
</evidence>
<keyword evidence="2" id="KW-1185">Reference proteome</keyword>
<accession>A0ACC4CBN8</accession>
<name>A0ACC4CBN8_POPAL</name>
<reference evidence="1 2" key="1">
    <citation type="journal article" date="2024" name="Plant Biotechnol. J.">
        <title>Genome and CRISPR/Cas9 system of a widespread forest tree (Populus alba) in the world.</title>
        <authorList>
            <person name="Liu Y.J."/>
            <person name="Jiang P.F."/>
            <person name="Han X.M."/>
            <person name="Li X.Y."/>
            <person name="Wang H.M."/>
            <person name="Wang Y.J."/>
            <person name="Wang X.X."/>
            <person name="Zeng Q.Y."/>
        </authorList>
    </citation>
    <scope>NUCLEOTIDE SEQUENCE [LARGE SCALE GENOMIC DNA]</scope>
    <source>
        <strain evidence="2">cv. PAL-ZL1</strain>
    </source>
</reference>
<gene>
    <name evidence="1" type="ORF">D5086_010751</name>
</gene>
<sequence>MRPCHMLRRSVAFGEPHEDKFWNPMLEDREIPPVAPFEVYEIHLSAEGRKISALEVRISQEKEGLPS</sequence>
<dbReference type="EMBL" id="RCHU02000005">
    <property type="protein sequence ID" value="KAL3592111.1"/>
    <property type="molecule type" value="Genomic_DNA"/>
</dbReference>
<organism evidence="1 2">
    <name type="scientific">Populus alba</name>
    <name type="common">White poplar</name>
    <dbReference type="NCBI Taxonomy" id="43335"/>
    <lineage>
        <taxon>Eukaryota</taxon>
        <taxon>Viridiplantae</taxon>
        <taxon>Streptophyta</taxon>
        <taxon>Embryophyta</taxon>
        <taxon>Tracheophyta</taxon>
        <taxon>Spermatophyta</taxon>
        <taxon>Magnoliopsida</taxon>
        <taxon>eudicotyledons</taxon>
        <taxon>Gunneridae</taxon>
        <taxon>Pentapetalae</taxon>
        <taxon>rosids</taxon>
        <taxon>fabids</taxon>
        <taxon>Malpighiales</taxon>
        <taxon>Salicaceae</taxon>
        <taxon>Saliceae</taxon>
        <taxon>Populus</taxon>
    </lineage>
</organism>
<protein>
    <submittedName>
        <fullName evidence="1">Uncharacterized protein</fullName>
    </submittedName>
</protein>
<evidence type="ECO:0000313" key="1">
    <source>
        <dbReference type="EMBL" id="KAL3592111.1"/>
    </source>
</evidence>